<keyword evidence="1" id="KW-0677">Repeat</keyword>
<dbReference type="AlphaFoldDB" id="L8GPD8"/>
<keyword evidence="6" id="KW-1185">Reference proteome</keyword>
<feature type="domain" description="CBS" evidence="4">
    <location>
        <begin position="166"/>
        <end position="223"/>
    </location>
</feature>
<accession>L8GPD8</accession>
<dbReference type="GeneID" id="14914638"/>
<evidence type="ECO:0000256" key="2">
    <source>
        <dbReference type="ARBA" id="ARBA00023122"/>
    </source>
</evidence>
<sequence>MKATVAKVLAHTKVLSAPLEKEGGGYHGMIDMFDVVSFLIRQCVDPSHKEEEEKYGRHVTWRGWCCDVSQLATHGGDLISSIPALSIVNHSGLNPFVTMGRDHHVSELLATLKRGVHRVIVMDDGGKVECLVSQSDVLCLLEECIKSAYPHLAEKTVAELGLNARPKPSLFTVNVMARTFYAFHQMLDHKVSGVAVVDDAGVLEGNISVSDLRGLAATDLGSLLLPVSRFLKERVKQEVPVMCSAKTTFGTVLHRLVHHGLHRLWCTDVMQRPISVVSLTDVLRIVDQRALHLQEKHLQAAEAALT</sequence>
<dbReference type="InterPro" id="IPR000644">
    <property type="entry name" value="CBS_dom"/>
</dbReference>
<dbReference type="SMART" id="SM00116">
    <property type="entry name" value="CBS"/>
    <property type="match status" value="3"/>
</dbReference>
<dbReference type="STRING" id="1257118.L8GPD8"/>
<dbReference type="CDD" id="cd02205">
    <property type="entry name" value="CBS_pair_SF"/>
    <property type="match status" value="1"/>
</dbReference>
<dbReference type="PROSITE" id="PS51371">
    <property type="entry name" value="CBS"/>
    <property type="match status" value="1"/>
</dbReference>
<dbReference type="Gene3D" id="3.10.580.10">
    <property type="entry name" value="CBS-domain"/>
    <property type="match status" value="2"/>
</dbReference>
<keyword evidence="2 3" id="KW-0129">CBS domain</keyword>
<reference evidence="5 6" key="1">
    <citation type="journal article" date="2013" name="Genome Biol.">
        <title>Genome of Acanthamoeba castellanii highlights extensive lateral gene transfer and early evolution of tyrosine kinase signaling.</title>
        <authorList>
            <person name="Clarke M."/>
            <person name="Lohan A.J."/>
            <person name="Liu B."/>
            <person name="Lagkouvardos I."/>
            <person name="Roy S."/>
            <person name="Zafar N."/>
            <person name="Bertelli C."/>
            <person name="Schilde C."/>
            <person name="Kianianmomeni A."/>
            <person name="Burglin T.R."/>
            <person name="Frech C."/>
            <person name="Turcotte B."/>
            <person name="Kopec K.O."/>
            <person name="Synnott J.M."/>
            <person name="Choo C."/>
            <person name="Paponov I."/>
            <person name="Finkler A."/>
            <person name="Soon Heng Tan C."/>
            <person name="Hutchins A.P."/>
            <person name="Weinmeier T."/>
            <person name="Rattei T."/>
            <person name="Chu J.S."/>
            <person name="Gimenez G."/>
            <person name="Irimia M."/>
            <person name="Rigden D.J."/>
            <person name="Fitzpatrick D.A."/>
            <person name="Lorenzo-Morales J."/>
            <person name="Bateman A."/>
            <person name="Chiu C.H."/>
            <person name="Tang P."/>
            <person name="Hegemann P."/>
            <person name="Fromm H."/>
            <person name="Raoult D."/>
            <person name="Greub G."/>
            <person name="Miranda-Saavedra D."/>
            <person name="Chen N."/>
            <person name="Nash P."/>
            <person name="Ginger M.L."/>
            <person name="Horn M."/>
            <person name="Schaap P."/>
            <person name="Caler L."/>
            <person name="Loftus B."/>
        </authorList>
    </citation>
    <scope>NUCLEOTIDE SEQUENCE [LARGE SCALE GENOMIC DNA]</scope>
    <source>
        <strain evidence="5 6">Neff</strain>
    </source>
</reference>
<dbReference type="InterPro" id="IPR046342">
    <property type="entry name" value="CBS_dom_sf"/>
</dbReference>
<evidence type="ECO:0000259" key="4">
    <source>
        <dbReference type="PROSITE" id="PS51371"/>
    </source>
</evidence>
<dbReference type="SUPFAM" id="SSF54631">
    <property type="entry name" value="CBS-domain pair"/>
    <property type="match status" value="2"/>
</dbReference>
<evidence type="ECO:0000256" key="1">
    <source>
        <dbReference type="ARBA" id="ARBA00022737"/>
    </source>
</evidence>
<dbReference type="Pfam" id="PF00571">
    <property type="entry name" value="CBS"/>
    <property type="match status" value="2"/>
</dbReference>
<dbReference type="KEGG" id="acan:ACA1_365870"/>
<evidence type="ECO:0000256" key="3">
    <source>
        <dbReference type="PROSITE-ProRule" id="PRU00703"/>
    </source>
</evidence>
<evidence type="ECO:0000313" key="5">
    <source>
        <dbReference type="EMBL" id="ELR13996.1"/>
    </source>
</evidence>
<evidence type="ECO:0000313" key="6">
    <source>
        <dbReference type="Proteomes" id="UP000011083"/>
    </source>
</evidence>
<dbReference type="EMBL" id="KB008073">
    <property type="protein sequence ID" value="ELR13996.1"/>
    <property type="molecule type" value="Genomic_DNA"/>
</dbReference>
<proteinExistence type="predicted"/>
<organism evidence="5 6">
    <name type="scientific">Acanthamoeba castellanii (strain ATCC 30010 / Neff)</name>
    <dbReference type="NCBI Taxonomy" id="1257118"/>
    <lineage>
        <taxon>Eukaryota</taxon>
        <taxon>Amoebozoa</taxon>
        <taxon>Discosea</taxon>
        <taxon>Longamoebia</taxon>
        <taxon>Centramoebida</taxon>
        <taxon>Acanthamoebidae</taxon>
        <taxon>Acanthamoeba</taxon>
    </lineage>
</organism>
<protein>
    <submittedName>
        <fullName evidence="5">CBS domain containing protein</fullName>
    </submittedName>
</protein>
<dbReference type="Proteomes" id="UP000011083">
    <property type="component" value="Unassembled WGS sequence"/>
</dbReference>
<dbReference type="VEuPathDB" id="AmoebaDB:ACA1_365870"/>
<dbReference type="InterPro" id="IPR050511">
    <property type="entry name" value="AMPK_gamma/SDS23_families"/>
</dbReference>
<gene>
    <name evidence="5" type="ORF">ACA1_365870</name>
</gene>
<dbReference type="RefSeq" id="XP_004336009.1">
    <property type="nucleotide sequence ID" value="XM_004335961.1"/>
</dbReference>
<name>L8GPD8_ACACF</name>
<dbReference type="PANTHER" id="PTHR13780">
    <property type="entry name" value="AMP-ACTIVATED PROTEIN KINASE, GAMMA REGULATORY SUBUNIT"/>
    <property type="match status" value="1"/>
</dbReference>
<dbReference type="OrthoDB" id="449052at2759"/>